<dbReference type="AlphaFoldDB" id="A0A166T6Y4"/>
<protein>
    <submittedName>
        <fullName evidence="2">Uncharacterized protein</fullName>
    </submittedName>
</protein>
<gene>
    <name evidence="2" type="ORF">FIBSPDRAFT_850542</name>
</gene>
<evidence type="ECO:0000313" key="2">
    <source>
        <dbReference type="EMBL" id="KZP30257.1"/>
    </source>
</evidence>
<dbReference type="EMBL" id="KV417494">
    <property type="protein sequence ID" value="KZP30257.1"/>
    <property type="molecule type" value="Genomic_DNA"/>
</dbReference>
<reference evidence="2" key="1">
    <citation type="journal article" date="2016" name="Mol. Biol. Evol.">
        <title>Comparative Genomics of Early-Diverging Mushroom-Forming Fungi Provides Insights into the Origins of Lignocellulose Decay Capabilities.</title>
        <authorList>
            <person name="Nagy L.G."/>
            <person name="Riley R."/>
            <person name="Tritt A."/>
            <person name="Adam C."/>
            <person name="Daum C."/>
            <person name="Floudas D."/>
            <person name="Sun H."/>
            <person name="Yadav J.S."/>
            <person name="Pangilinan J."/>
            <person name="Larsson K.H."/>
            <person name="Matsuura K."/>
            <person name="Barry K."/>
            <person name="Labutti K."/>
            <person name="Kuo R."/>
            <person name="Ohm R.A."/>
            <person name="Bhattacharya S.S."/>
            <person name="Shirouzu T."/>
            <person name="Yoshinaga Y."/>
            <person name="Martin F.M."/>
            <person name="Grigoriev I.V."/>
            <person name="Hibbett D.S."/>
        </authorList>
    </citation>
    <scope>NUCLEOTIDE SEQUENCE [LARGE SCALE GENOMIC DNA]</scope>
    <source>
        <strain evidence="2">CBS 109695</strain>
    </source>
</reference>
<feature type="non-terminal residue" evidence="2">
    <location>
        <position position="1"/>
    </location>
</feature>
<organism evidence="2">
    <name type="scientific">Athelia psychrophila</name>
    <dbReference type="NCBI Taxonomy" id="1759441"/>
    <lineage>
        <taxon>Eukaryota</taxon>
        <taxon>Fungi</taxon>
        <taxon>Dikarya</taxon>
        <taxon>Basidiomycota</taxon>
        <taxon>Agaricomycotina</taxon>
        <taxon>Agaricomycetes</taxon>
        <taxon>Agaricomycetidae</taxon>
        <taxon>Atheliales</taxon>
        <taxon>Atheliaceae</taxon>
        <taxon>Athelia</taxon>
    </lineage>
</organism>
<sequence length="53" mass="5384">QDRAPPTKTYAIPEHPSPILGPGCTSPAVLLPSKSPPPSQSAASPPSPSQENP</sequence>
<proteinExistence type="predicted"/>
<feature type="region of interest" description="Disordered" evidence="1">
    <location>
        <begin position="1"/>
        <end position="53"/>
    </location>
</feature>
<name>A0A166T6Y4_9AGAM</name>
<feature type="non-terminal residue" evidence="2">
    <location>
        <position position="53"/>
    </location>
</feature>
<evidence type="ECO:0000256" key="1">
    <source>
        <dbReference type="SAM" id="MobiDB-lite"/>
    </source>
</evidence>
<accession>A0A166T6Y4</accession>